<proteinExistence type="predicted"/>
<evidence type="ECO:0000313" key="2">
    <source>
        <dbReference type="Proteomes" id="UP000708208"/>
    </source>
</evidence>
<sequence>MSTKFLSQRQKRRKVSQAVRQDLQEIFLDPFQESNKPGSSGNGKCRVEIGSFIHELNIKSANQNVPSQDWCVESEDSESNSSFVSPSGLHFEVSSAEFSSEDLFSEHEDEPCHNNIAPTLEENLKQLIPKRSKYLLTSSIEKLDEEESVRPVRKRGKIIKQSDVEYEFRSLDCDPGNNENSSGTSDISFLPIPKTLLLHVKDSSQLPETSAEIPDNVKFAGKSSAIEPAKRFDERVLTQLQRISLGIAELSADVKVLKQRSNLSKTRFEVIGLPQLPLKTPKEVMEFSDLVRQPEVTLANI</sequence>
<gene>
    <name evidence="1" type="ORF">AFUS01_LOCUS20731</name>
</gene>
<accession>A0A8J2P561</accession>
<dbReference type="Proteomes" id="UP000708208">
    <property type="component" value="Unassembled WGS sequence"/>
</dbReference>
<comment type="caution">
    <text evidence="1">The sequence shown here is derived from an EMBL/GenBank/DDBJ whole genome shotgun (WGS) entry which is preliminary data.</text>
</comment>
<dbReference type="EMBL" id="CAJVCH010226725">
    <property type="protein sequence ID" value="CAG7732200.1"/>
    <property type="molecule type" value="Genomic_DNA"/>
</dbReference>
<protein>
    <submittedName>
        <fullName evidence="1">Uncharacterized protein</fullName>
    </submittedName>
</protein>
<reference evidence="1" key="1">
    <citation type="submission" date="2021-06" db="EMBL/GenBank/DDBJ databases">
        <authorList>
            <person name="Hodson N. C."/>
            <person name="Mongue J. A."/>
            <person name="Jaron S. K."/>
        </authorList>
    </citation>
    <scope>NUCLEOTIDE SEQUENCE</scope>
</reference>
<keyword evidence="2" id="KW-1185">Reference proteome</keyword>
<evidence type="ECO:0000313" key="1">
    <source>
        <dbReference type="EMBL" id="CAG7732200.1"/>
    </source>
</evidence>
<name>A0A8J2P561_9HEXA</name>
<dbReference type="AlphaFoldDB" id="A0A8J2P561"/>
<organism evidence="1 2">
    <name type="scientific">Allacma fusca</name>
    <dbReference type="NCBI Taxonomy" id="39272"/>
    <lineage>
        <taxon>Eukaryota</taxon>
        <taxon>Metazoa</taxon>
        <taxon>Ecdysozoa</taxon>
        <taxon>Arthropoda</taxon>
        <taxon>Hexapoda</taxon>
        <taxon>Collembola</taxon>
        <taxon>Symphypleona</taxon>
        <taxon>Sminthuridae</taxon>
        <taxon>Allacma</taxon>
    </lineage>
</organism>
<feature type="non-terminal residue" evidence="1">
    <location>
        <position position="1"/>
    </location>
</feature>